<keyword evidence="1" id="KW-0472">Membrane</keyword>
<proteinExistence type="predicted"/>
<accession>A0A1I6GIU1</accession>
<evidence type="ECO:0000256" key="1">
    <source>
        <dbReference type="SAM" id="Phobius"/>
    </source>
</evidence>
<reference evidence="3" key="1">
    <citation type="submission" date="2016-10" db="EMBL/GenBank/DDBJ databases">
        <authorList>
            <person name="Varghese N."/>
            <person name="Submissions S."/>
        </authorList>
    </citation>
    <scope>NUCLEOTIDE SEQUENCE [LARGE SCALE GENOMIC DNA]</scope>
    <source>
        <strain evidence="3">CGMCC 1.7736</strain>
    </source>
</reference>
<sequence length="60" mass="6478">MSEFLVGAFLALAAWQLLNMAASAALRGHVITYSWRHVATYGGFALLFTFLAVVAYVGVI</sequence>
<dbReference type="Proteomes" id="UP000198531">
    <property type="component" value="Unassembled WGS sequence"/>
</dbReference>
<keyword evidence="1" id="KW-0812">Transmembrane</keyword>
<organism evidence="2 3">
    <name type="scientific">Halogeometricum rufum</name>
    <dbReference type="NCBI Taxonomy" id="553469"/>
    <lineage>
        <taxon>Archaea</taxon>
        <taxon>Methanobacteriati</taxon>
        <taxon>Methanobacteriota</taxon>
        <taxon>Stenosarchaea group</taxon>
        <taxon>Halobacteria</taxon>
        <taxon>Halobacteriales</taxon>
        <taxon>Haloferacaceae</taxon>
        <taxon>Halogeometricum</taxon>
    </lineage>
</organism>
<keyword evidence="3" id="KW-1185">Reference proteome</keyword>
<dbReference type="EMBL" id="FOYT01000001">
    <property type="protein sequence ID" value="SFR42112.1"/>
    <property type="molecule type" value="Genomic_DNA"/>
</dbReference>
<dbReference type="AlphaFoldDB" id="A0A1I6GIU1"/>
<dbReference type="RefSeq" id="WP_089805551.1">
    <property type="nucleotide sequence ID" value="NZ_FOYT01000001.1"/>
</dbReference>
<keyword evidence="1" id="KW-1133">Transmembrane helix</keyword>
<feature type="transmembrane region" description="Helical" evidence="1">
    <location>
        <begin position="37"/>
        <end position="59"/>
    </location>
</feature>
<evidence type="ECO:0000313" key="3">
    <source>
        <dbReference type="Proteomes" id="UP000198531"/>
    </source>
</evidence>
<name>A0A1I6GIU1_9EURY</name>
<dbReference type="STRING" id="553469.SAMN04487947_1225"/>
<protein>
    <submittedName>
        <fullName evidence="2">Uncharacterized protein</fullName>
    </submittedName>
</protein>
<gene>
    <name evidence="2" type="ORF">SAMN04487947_1225</name>
</gene>
<evidence type="ECO:0000313" key="2">
    <source>
        <dbReference type="EMBL" id="SFR42112.1"/>
    </source>
</evidence>